<accession>A0A5C8M5U9</accession>
<dbReference type="Proteomes" id="UP000321814">
    <property type="component" value="Unassembled WGS sequence"/>
</dbReference>
<gene>
    <name evidence="2" type="ORF">FU839_03275</name>
</gene>
<dbReference type="Gene3D" id="1.25.40.10">
    <property type="entry name" value="Tetratricopeptide repeat domain"/>
    <property type="match status" value="1"/>
</dbReference>
<evidence type="ECO:0000313" key="2">
    <source>
        <dbReference type="EMBL" id="TXK83308.1"/>
    </source>
</evidence>
<evidence type="ECO:0000313" key="3">
    <source>
        <dbReference type="Proteomes" id="UP000321814"/>
    </source>
</evidence>
<feature type="chain" id="PRO_5023067118" evidence="1">
    <location>
        <begin position="25"/>
        <end position="318"/>
    </location>
</feature>
<dbReference type="SMART" id="SM00028">
    <property type="entry name" value="TPR"/>
    <property type="match status" value="3"/>
</dbReference>
<dbReference type="SUPFAM" id="SSF48452">
    <property type="entry name" value="TPR-like"/>
    <property type="match status" value="1"/>
</dbReference>
<dbReference type="AlphaFoldDB" id="A0A5C8M5U9"/>
<dbReference type="EMBL" id="VRLR01000001">
    <property type="protein sequence ID" value="TXK83308.1"/>
    <property type="molecule type" value="Genomic_DNA"/>
</dbReference>
<keyword evidence="3" id="KW-1185">Reference proteome</keyword>
<name>A0A5C8M5U9_9GAMM</name>
<sequence>MQLKYLITSVVLSKALLCTLPLQASEHYSDHELFCFNQPKNSDCLLELQRQLQQQPVGSKGWYKLESYLLDYYYDKIDFTSLKLQAEMLLQRQDVPSVVLAQLYFYYAKTLMHLKQPELAAVYGQKAAQLVTELYKSFGNPLRLVELANLQKALGQHDLAVQTLSEAEHRAGNSQDPIFWFELNSNKALITDSIQSFEESLLYRQRAVTAILPTEHHVKIVVALGNLARTEQLLGHYAAALSHYQQSLAYMSKKTDPQNWSIYHVRLAEIALQLNNPELSREYMQQIDSTLLGQTHRLVYQQLQQKLAQYHKKKPAGV</sequence>
<protein>
    <submittedName>
        <fullName evidence="2">Tetratricopeptide repeat protein</fullName>
    </submittedName>
</protein>
<feature type="signal peptide" evidence="1">
    <location>
        <begin position="1"/>
        <end position="24"/>
    </location>
</feature>
<evidence type="ECO:0000256" key="1">
    <source>
        <dbReference type="SAM" id="SignalP"/>
    </source>
</evidence>
<dbReference type="OrthoDB" id="5760886at2"/>
<keyword evidence="1" id="KW-0732">Signal</keyword>
<dbReference type="RefSeq" id="WP_147903145.1">
    <property type="nucleotide sequence ID" value="NZ_BAAAGC010000002.1"/>
</dbReference>
<organism evidence="2 3">
    <name type="scientific">Rheinheimera tangshanensis</name>
    <dbReference type="NCBI Taxonomy" id="400153"/>
    <lineage>
        <taxon>Bacteria</taxon>
        <taxon>Pseudomonadati</taxon>
        <taxon>Pseudomonadota</taxon>
        <taxon>Gammaproteobacteria</taxon>
        <taxon>Chromatiales</taxon>
        <taxon>Chromatiaceae</taxon>
        <taxon>Rheinheimera</taxon>
    </lineage>
</organism>
<reference evidence="2 3" key="1">
    <citation type="submission" date="2019-08" db="EMBL/GenBank/DDBJ databases">
        <title>Draft genome analysis of Rheinheimera tangshanensis isolated from the roots of fresh rice plants (Oryza sativa).</title>
        <authorList>
            <person name="Yu Q."/>
            <person name="Qi Y."/>
            <person name="Zhang H."/>
            <person name="Pu J."/>
        </authorList>
    </citation>
    <scope>NUCLEOTIDE SEQUENCE [LARGE SCALE GENOMIC DNA]</scope>
    <source>
        <strain evidence="2 3">JA3-B52</strain>
    </source>
</reference>
<dbReference type="InterPro" id="IPR019734">
    <property type="entry name" value="TPR_rpt"/>
</dbReference>
<proteinExistence type="predicted"/>
<dbReference type="InterPro" id="IPR011990">
    <property type="entry name" value="TPR-like_helical_dom_sf"/>
</dbReference>
<comment type="caution">
    <text evidence="2">The sequence shown here is derived from an EMBL/GenBank/DDBJ whole genome shotgun (WGS) entry which is preliminary data.</text>
</comment>